<dbReference type="Pfam" id="PF13416">
    <property type="entry name" value="SBP_bac_8"/>
    <property type="match status" value="1"/>
</dbReference>
<evidence type="ECO:0000256" key="1">
    <source>
        <dbReference type="ARBA" id="ARBA00022764"/>
    </source>
</evidence>
<accession>A0ABY7YYP6</accession>
<evidence type="ECO:0000313" key="3">
    <source>
        <dbReference type="Proteomes" id="UP001222118"/>
    </source>
</evidence>
<reference evidence="2 3" key="1">
    <citation type="submission" date="2023-02" db="EMBL/GenBank/DDBJ databases">
        <title>Devosia chondri sp. nov., isolated from the phycosphere of marine algae.</title>
        <authorList>
            <person name="Kim J.M."/>
            <person name="Lee J.K."/>
            <person name="Choi B.J."/>
            <person name="Bayburt H."/>
            <person name="Jeon C.O."/>
        </authorList>
    </citation>
    <scope>NUCLEOTIDE SEQUENCE [LARGE SCALE GENOMIC DNA]</scope>
    <source>
        <strain evidence="2 3">G2-5</strain>
    </source>
</reference>
<organism evidence="2 3">
    <name type="scientific">Devosia rhodophyticola</name>
    <dbReference type="NCBI Taxonomy" id="3026423"/>
    <lineage>
        <taxon>Bacteria</taxon>
        <taxon>Pseudomonadati</taxon>
        <taxon>Pseudomonadota</taxon>
        <taxon>Alphaproteobacteria</taxon>
        <taxon>Hyphomicrobiales</taxon>
        <taxon>Devosiaceae</taxon>
        <taxon>Devosia</taxon>
    </lineage>
</organism>
<evidence type="ECO:0000313" key="2">
    <source>
        <dbReference type="EMBL" id="WDR06282.1"/>
    </source>
</evidence>
<protein>
    <submittedName>
        <fullName evidence="2">Extracellular solute-binding protein</fullName>
    </submittedName>
</protein>
<dbReference type="Proteomes" id="UP001222118">
    <property type="component" value="Chromosome"/>
</dbReference>
<name>A0ABY7YYP6_9HYPH</name>
<dbReference type="SUPFAM" id="SSF53850">
    <property type="entry name" value="Periplasmic binding protein-like II"/>
    <property type="match status" value="1"/>
</dbReference>
<keyword evidence="3" id="KW-1185">Reference proteome</keyword>
<dbReference type="InterPro" id="IPR006059">
    <property type="entry name" value="SBP"/>
</dbReference>
<dbReference type="Gene3D" id="3.40.190.10">
    <property type="entry name" value="Periplasmic binding protein-like II"/>
    <property type="match status" value="2"/>
</dbReference>
<gene>
    <name evidence="2" type="ORF">PSQ90_02115</name>
</gene>
<proteinExistence type="predicted"/>
<dbReference type="PANTHER" id="PTHR42779:SF1">
    <property type="entry name" value="PROTEIN YNJB"/>
    <property type="match status" value="1"/>
</dbReference>
<dbReference type="EMBL" id="CP118247">
    <property type="protein sequence ID" value="WDR06282.1"/>
    <property type="molecule type" value="Genomic_DNA"/>
</dbReference>
<sequence length="201" mass="22345">MFVRHVFYYAAGGADQLLGPFDQAKYDEVAAKTWQILNDMEPYLWREGQTYPTSINAMQQLFANQEVALYFNYEPSQFGIAVQDGTFPETVRSYGLTDGTIGNTNYTLIPFNSPHKAAALVLQNVLLSGEAQYEKARPDVWGTSPAIEVDRTSPEIQADFAKIVQPESVVSSEELGKAALPELQASWISAIEQGWLENVGR</sequence>
<keyword evidence="1" id="KW-0574">Periplasm</keyword>
<dbReference type="PANTHER" id="PTHR42779">
    <property type="entry name" value="PROTEIN YNJB"/>
    <property type="match status" value="1"/>
</dbReference>